<name>G9YBY4_HAFAL</name>
<sequence>MCLGLYLHHSLIGDLWPNILSQFIHEPYPLDSSNRIIVGYARGSESLIGISSSNALAYPLKYSAYLGDKKTS</sequence>
<gene>
    <name evidence="1" type="ORF">HMPREF0454_04109</name>
</gene>
<dbReference type="Proteomes" id="UP000005959">
    <property type="component" value="Unassembled WGS sequence"/>
</dbReference>
<dbReference type="HOGENOM" id="CLU_2716788_0_0_6"/>
<dbReference type="PATRIC" id="fig|1002364.3.peg.3695"/>
<accession>G9YBY4</accession>
<organism evidence="1 2">
    <name type="scientific">Hafnia alvei ATCC 51873</name>
    <dbReference type="NCBI Taxonomy" id="1002364"/>
    <lineage>
        <taxon>Bacteria</taxon>
        <taxon>Pseudomonadati</taxon>
        <taxon>Pseudomonadota</taxon>
        <taxon>Gammaproteobacteria</taxon>
        <taxon>Enterobacterales</taxon>
        <taxon>Hafniaceae</taxon>
        <taxon>Hafnia</taxon>
    </lineage>
</organism>
<comment type="caution">
    <text evidence="1">The sequence shown here is derived from an EMBL/GenBank/DDBJ whole genome shotgun (WGS) entry which is preliminary data.</text>
</comment>
<dbReference type="AlphaFoldDB" id="G9YBY4"/>
<proteinExistence type="predicted"/>
<evidence type="ECO:0000313" key="2">
    <source>
        <dbReference type="Proteomes" id="UP000005959"/>
    </source>
</evidence>
<reference evidence="1 2" key="1">
    <citation type="submission" date="2011-08" db="EMBL/GenBank/DDBJ databases">
        <authorList>
            <person name="Weinstock G."/>
            <person name="Sodergren E."/>
            <person name="Clifton S."/>
            <person name="Fulton L."/>
            <person name="Fulton B."/>
            <person name="Courtney L."/>
            <person name="Fronick C."/>
            <person name="Harrison M."/>
            <person name="Strong C."/>
            <person name="Farmer C."/>
            <person name="Delahaunty K."/>
            <person name="Markovic C."/>
            <person name="Hall O."/>
            <person name="Minx P."/>
            <person name="Tomlinson C."/>
            <person name="Mitreva M."/>
            <person name="Hou S."/>
            <person name="Chen J."/>
            <person name="Wollam A."/>
            <person name="Pepin K.H."/>
            <person name="Johnson M."/>
            <person name="Bhonagiri V."/>
            <person name="Zhang X."/>
            <person name="Suruliraj S."/>
            <person name="Warren W."/>
            <person name="Chinwalla A."/>
            <person name="Mardis E.R."/>
            <person name="Wilson R.K."/>
        </authorList>
    </citation>
    <scope>NUCLEOTIDE SEQUENCE [LARGE SCALE GENOMIC DNA]</scope>
    <source>
        <strain evidence="1 2">ATCC 51873</strain>
    </source>
</reference>
<dbReference type="EMBL" id="AGCI01000099">
    <property type="protein sequence ID" value="EHM38974.1"/>
    <property type="molecule type" value="Genomic_DNA"/>
</dbReference>
<evidence type="ECO:0000313" key="1">
    <source>
        <dbReference type="EMBL" id="EHM38974.1"/>
    </source>
</evidence>
<protein>
    <submittedName>
        <fullName evidence="1">Uncharacterized protein</fullName>
    </submittedName>
</protein>